<dbReference type="Proteomes" id="UP001249851">
    <property type="component" value="Unassembled WGS sequence"/>
</dbReference>
<accession>A0AAD9QZZ4</accession>
<dbReference type="EMBL" id="JARQWQ010000007">
    <property type="protein sequence ID" value="KAK2570607.1"/>
    <property type="molecule type" value="Genomic_DNA"/>
</dbReference>
<keyword evidence="2" id="KW-1185">Reference proteome</keyword>
<reference evidence="1" key="2">
    <citation type="journal article" date="2023" name="Science">
        <title>Genomic signatures of disease resistance in endangered staghorn corals.</title>
        <authorList>
            <person name="Vollmer S.V."/>
            <person name="Selwyn J.D."/>
            <person name="Despard B.A."/>
            <person name="Roesel C.L."/>
        </authorList>
    </citation>
    <scope>NUCLEOTIDE SEQUENCE</scope>
    <source>
        <strain evidence="1">K2</strain>
    </source>
</reference>
<organism evidence="1 2">
    <name type="scientific">Acropora cervicornis</name>
    <name type="common">Staghorn coral</name>
    <dbReference type="NCBI Taxonomy" id="6130"/>
    <lineage>
        <taxon>Eukaryota</taxon>
        <taxon>Metazoa</taxon>
        <taxon>Cnidaria</taxon>
        <taxon>Anthozoa</taxon>
        <taxon>Hexacorallia</taxon>
        <taxon>Scleractinia</taxon>
        <taxon>Astrocoeniina</taxon>
        <taxon>Acroporidae</taxon>
        <taxon>Acropora</taxon>
    </lineage>
</organism>
<dbReference type="AlphaFoldDB" id="A0AAD9QZZ4"/>
<comment type="caution">
    <text evidence="1">The sequence shown here is derived from an EMBL/GenBank/DDBJ whole genome shotgun (WGS) entry which is preliminary data.</text>
</comment>
<name>A0AAD9QZZ4_ACRCE</name>
<gene>
    <name evidence="1" type="ORF">P5673_004290</name>
</gene>
<sequence length="127" mass="13965">MIIFDLAFLLRDAARAVCSLHNALRFVIHFEGGCITLPDTGHSLTKPHCKTILQAFQPNVTPACIRDSSLTRPHDFKTEKAKFKSSHQKSPISALAVTQKRRITRLIIEQSGNVGTGGWGPASRAED</sequence>
<evidence type="ECO:0000313" key="2">
    <source>
        <dbReference type="Proteomes" id="UP001249851"/>
    </source>
</evidence>
<protein>
    <submittedName>
        <fullName evidence="1">Uncharacterized protein</fullName>
    </submittedName>
</protein>
<evidence type="ECO:0000313" key="1">
    <source>
        <dbReference type="EMBL" id="KAK2570607.1"/>
    </source>
</evidence>
<reference evidence="1" key="1">
    <citation type="journal article" date="2023" name="G3 (Bethesda)">
        <title>Whole genome assembly and annotation of the endangered Caribbean coral Acropora cervicornis.</title>
        <authorList>
            <person name="Selwyn J.D."/>
            <person name="Vollmer S.V."/>
        </authorList>
    </citation>
    <scope>NUCLEOTIDE SEQUENCE</scope>
    <source>
        <strain evidence="1">K2</strain>
    </source>
</reference>
<proteinExistence type="predicted"/>